<evidence type="ECO:0000313" key="2">
    <source>
        <dbReference type="Proteomes" id="UP001211015"/>
    </source>
</evidence>
<dbReference type="RefSeq" id="WP_272112635.1">
    <property type="nucleotide sequence ID" value="NZ_JAQMLW010000006.1"/>
</dbReference>
<dbReference type="Proteomes" id="UP001211015">
    <property type="component" value="Unassembled WGS sequence"/>
</dbReference>
<proteinExistence type="predicted"/>
<organism evidence="1 2">
    <name type="scientific">Ruminococcus bicirculans</name>
    <name type="common">ex Wegman et al. 2014</name>
    <dbReference type="NCBI Taxonomy" id="1160721"/>
    <lineage>
        <taxon>Bacteria</taxon>
        <taxon>Bacillati</taxon>
        <taxon>Bacillota</taxon>
        <taxon>Clostridia</taxon>
        <taxon>Eubacteriales</taxon>
        <taxon>Oscillospiraceae</taxon>
        <taxon>Ruminococcus</taxon>
    </lineage>
</organism>
<dbReference type="EMBL" id="JAQMLV010000005">
    <property type="protein sequence ID" value="MDB8744350.1"/>
    <property type="molecule type" value="Genomic_DNA"/>
</dbReference>
<protein>
    <submittedName>
        <fullName evidence="1">Transposon-encoded TnpW family protein</fullName>
    </submittedName>
</protein>
<sequence>MELRQQPSVLSFPFVVILFPMKGGFVSMETTVKKTTSPIVREYKIGDITYIVKAVVKDGAKEDAVTKVRRLIQNDLRGKKGTNNFEPA</sequence>
<name>A0AAW6E7G9_9FIRM</name>
<dbReference type="InterPro" id="IPR026990">
    <property type="entry name" value="TnpW"/>
</dbReference>
<accession>A0AAW6E7G9</accession>
<evidence type="ECO:0000313" key="1">
    <source>
        <dbReference type="EMBL" id="MDB8744350.1"/>
    </source>
</evidence>
<reference evidence="1" key="1">
    <citation type="submission" date="2023-01" db="EMBL/GenBank/DDBJ databases">
        <title>Human gut microbiome strain richness.</title>
        <authorList>
            <person name="Chen-Liaw A."/>
        </authorList>
    </citation>
    <scope>NUCLEOTIDE SEQUENCE</scope>
    <source>
        <strain evidence="1">1001275st1_F4_1001275B_160808</strain>
    </source>
</reference>
<dbReference type="Pfam" id="PF14202">
    <property type="entry name" value="TnpW"/>
    <property type="match status" value="1"/>
</dbReference>
<gene>
    <name evidence="1" type="ORF">PNU62_04895</name>
</gene>
<dbReference type="AlphaFoldDB" id="A0AAW6E7G9"/>
<comment type="caution">
    <text evidence="1">The sequence shown here is derived from an EMBL/GenBank/DDBJ whole genome shotgun (WGS) entry which is preliminary data.</text>
</comment>